<dbReference type="InterPro" id="IPR001063">
    <property type="entry name" value="Ribosomal_uL22"/>
</dbReference>
<feature type="compositionally biased region" description="Low complexity" evidence="5">
    <location>
        <begin position="32"/>
        <end position="43"/>
    </location>
</feature>
<dbReference type="PANTHER" id="PTHR13501:SF10">
    <property type="entry name" value="LARGE RIBOSOMAL SUBUNIT PROTEIN UL22M"/>
    <property type="match status" value="1"/>
</dbReference>
<evidence type="ECO:0000256" key="3">
    <source>
        <dbReference type="ARBA" id="ARBA00023274"/>
    </source>
</evidence>
<dbReference type="InterPro" id="IPR047867">
    <property type="entry name" value="Ribosomal_uL22_bac/org-type"/>
</dbReference>
<keyword evidence="3 4" id="KW-0687">Ribonucleoprotein</keyword>
<reference evidence="8" key="2">
    <citation type="submission" date="2020-04" db="EMBL/GenBank/DDBJ databases">
        <authorList>
            <consortium name="NCBI Genome Project"/>
        </authorList>
    </citation>
    <scope>NUCLEOTIDE SEQUENCE</scope>
    <source>
        <strain evidence="8">CBS 781.70</strain>
    </source>
</reference>
<evidence type="ECO:0000256" key="5">
    <source>
        <dbReference type="SAM" id="MobiDB-lite"/>
    </source>
</evidence>
<reference evidence="6 8" key="1">
    <citation type="submission" date="2020-01" db="EMBL/GenBank/DDBJ databases">
        <authorList>
            <consortium name="DOE Joint Genome Institute"/>
            <person name="Haridas S."/>
            <person name="Albert R."/>
            <person name="Binder M."/>
            <person name="Bloem J."/>
            <person name="Labutti K."/>
            <person name="Salamov A."/>
            <person name="Andreopoulos B."/>
            <person name="Baker S.E."/>
            <person name="Barry K."/>
            <person name="Bills G."/>
            <person name="Bluhm B.H."/>
            <person name="Cannon C."/>
            <person name="Castanera R."/>
            <person name="Culley D.E."/>
            <person name="Daum C."/>
            <person name="Ezra D."/>
            <person name="Gonzalez J.B."/>
            <person name="Henrissat B."/>
            <person name="Kuo A."/>
            <person name="Liang C."/>
            <person name="Lipzen A."/>
            <person name="Lutzoni F."/>
            <person name="Magnuson J."/>
            <person name="Mondo S."/>
            <person name="Nolan M."/>
            <person name="Ohm R."/>
            <person name="Pangilinan J."/>
            <person name="Park H.-J."/>
            <person name="Ramirez L."/>
            <person name="Alfaro M."/>
            <person name="Sun H."/>
            <person name="Tritt A."/>
            <person name="Yoshinaga Y."/>
            <person name="Zwiers L.-H."/>
            <person name="Turgeon B.G."/>
            <person name="Goodwin S.B."/>
            <person name="Spatafora J.W."/>
            <person name="Crous P.W."/>
            <person name="Grigoriev I.V."/>
        </authorList>
    </citation>
    <scope>NUCLEOTIDE SEQUENCE</scope>
    <source>
        <strain evidence="6 8">CBS 781.70</strain>
    </source>
</reference>
<dbReference type="EMBL" id="ML975180">
    <property type="protein sequence ID" value="KAF1808674.1"/>
    <property type="molecule type" value="Genomic_DNA"/>
</dbReference>
<comment type="similarity">
    <text evidence="1 4">Belongs to the universal ribosomal protein uL22 family.</text>
</comment>
<proteinExistence type="inferred from homology"/>
<dbReference type="GeneID" id="54420863"/>
<dbReference type="Proteomes" id="UP000504638">
    <property type="component" value="Unplaced"/>
</dbReference>
<dbReference type="InterPro" id="IPR036394">
    <property type="entry name" value="Ribosomal_uL22_sf"/>
</dbReference>
<dbReference type="Gene3D" id="3.90.470.10">
    <property type="entry name" value="Ribosomal protein L22/L17"/>
    <property type="match status" value="1"/>
</dbReference>
<reference evidence="8" key="3">
    <citation type="submission" date="2025-04" db="UniProtKB">
        <authorList>
            <consortium name="RefSeq"/>
        </authorList>
    </citation>
    <scope>IDENTIFICATION</scope>
    <source>
        <strain evidence="8">CBS 781.70</strain>
    </source>
</reference>
<dbReference type="Pfam" id="PF00237">
    <property type="entry name" value="Ribosomal_L22"/>
    <property type="match status" value="2"/>
</dbReference>
<evidence type="ECO:0000256" key="1">
    <source>
        <dbReference type="ARBA" id="ARBA00009451"/>
    </source>
</evidence>
<dbReference type="GO" id="GO:0015934">
    <property type="term" value="C:large ribosomal subunit"/>
    <property type="evidence" value="ECO:0007669"/>
    <property type="project" value="InterPro"/>
</dbReference>
<keyword evidence="7" id="KW-1185">Reference proteome</keyword>
<feature type="region of interest" description="Disordered" evidence="5">
    <location>
        <begin position="32"/>
        <end position="60"/>
    </location>
</feature>
<name>A0A6G1FSB3_9PEZI</name>
<gene>
    <name evidence="6 8" type="ORF">P152DRAFT_462237</name>
</gene>
<organism evidence="6">
    <name type="scientific">Eremomyces bilateralis CBS 781.70</name>
    <dbReference type="NCBI Taxonomy" id="1392243"/>
    <lineage>
        <taxon>Eukaryota</taxon>
        <taxon>Fungi</taxon>
        <taxon>Dikarya</taxon>
        <taxon>Ascomycota</taxon>
        <taxon>Pezizomycotina</taxon>
        <taxon>Dothideomycetes</taxon>
        <taxon>Dothideomycetes incertae sedis</taxon>
        <taxon>Eremomycetales</taxon>
        <taxon>Eremomycetaceae</taxon>
        <taxon>Eremomyces</taxon>
    </lineage>
</organism>
<evidence type="ECO:0000256" key="2">
    <source>
        <dbReference type="ARBA" id="ARBA00022980"/>
    </source>
</evidence>
<dbReference type="PANTHER" id="PTHR13501">
    <property type="entry name" value="CHLOROPLAST 50S RIBOSOMAL PROTEIN L22-RELATED"/>
    <property type="match status" value="1"/>
</dbReference>
<protein>
    <submittedName>
        <fullName evidence="6 8">Ribosomal protein L22</fullName>
    </submittedName>
</protein>
<evidence type="ECO:0000256" key="4">
    <source>
        <dbReference type="RuleBase" id="RU004005"/>
    </source>
</evidence>
<evidence type="ECO:0000313" key="6">
    <source>
        <dbReference type="EMBL" id="KAF1808674.1"/>
    </source>
</evidence>
<evidence type="ECO:0000313" key="8">
    <source>
        <dbReference type="RefSeq" id="XP_033530305.1"/>
    </source>
</evidence>
<dbReference type="AlphaFoldDB" id="A0A6G1FSB3"/>
<dbReference type="SUPFAM" id="SSF54843">
    <property type="entry name" value="Ribosomal protein L22"/>
    <property type="match status" value="1"/>
</dbReference>
<dbReference type="FunFam" id="3.90.470.10:FF:000017">
    <property type="entry name" value="54S ribosomal protein L22, mitochondrial"/>
    <property type="match status" value="1"/>
</dbReference>
<evidence type="ECO:0000313" key="7">
    <source>
        <dbReference type="Proteomes" id="UP000504638"/>
    </source>
</evidence>
<dbReference type="GO" id="GO:0003735">
    <property type="term" value="F:structural constituent of ribosome"/>
    <property type="evidence" value="ECO:0007669"/>
    <property type="project" value="InterPro"/>
</dbReference>
<accession>A0A6G1FSB3</accession>
<keyword evidence="2 4" id="KW-0689">Ribosomal protein</keyword>
<sequence>MKLLTKSRQLAHRLPLCQCRAFSLSLSRQYASAKPAPKSPTSSKVKESTKTPSMPEMPTLGDLTATNIFEIDRKERAEIEKQEVKPDINRTAMMAATDPEPWKRRRWERKMVIRDITRRGRMSKGEMLKRTEREHSAKTPMLKTSTKKLMFLARQIAGKPIEEAILQMRFSKKGKAVHVKAFLEYARDQAIVYRGMGLGKVGAEGEPAKEPAKIVIKDKDGTRRKIDDASSIYISQAWVGREPYGTDIDYRGRGRAFRLRLPYARLYVVLKEETTRIRLAAERQRKRDNRTLWTQLPDRPVTGQSQYVLW</sequence>
<dbReference type="OrthoDB" id="416470at2759"/>
<dbReference type="RefSeq" id="XP_033530305.1">
    <property type="nucleotide sequence ID" value="XM_033680293.1"/>
</dbReference>
<dbReference type="GO" id="GO:0006412">
    <property type="term" value="P:translation"/>
    <property type="evidence" value="ECO:0007669"/>
    <property type="project" value="InterPro"/>
</dbReference>